<comment type="caution">
    <text evidence="1">The sequence shown here is derived from an EMBL/GenBank/DDBJ whole genome shotgun (WGS) entry which is preliminary data.</text>
</comment>
<name>A0AAN4HLK0_BACTU</name>
<evidence type="ECO:0000313" key="1">
    <source>
        <dbReference type="EMBL" id="ERI01847.1"/>
    </source>
</evidence>
<gene>
    <name evidence="1" type="ORF">BTCBT_002111</name>
</gene>
<evidence type="ECO:0000313" key="2">
    <source>
        <dbReference type="Proteomes" id="UP000013487"/>
    </source>
</evidence>
<sequence length="47" mass="5501">MIVKGAITISTKVDIIRFSLCKFVTYIYSLIMDIEHNLKNNTYNVFE</sequence>
<dbReference type="EMBL" id="ARXZ02000003">
    <property type="protein sequence ID" value="ERI01847.1"/>
    <property type="molecule type" value="Genomic_DNA"/>
</dbReference>
<accession>A0AAN4HLK0</accession>
<dbReference type="AlphaFoldDB" id="A0AAN4HLK0"/>
<reference evidence="1 2" key="1">
    <citation type="journal article" date="2013" name="Genome Announc.">
        <title>Draft Genome Sequence of Bacillus thuringiensis var. thuringiensis Strain T01-328, a Brazilian Isolate That Produces a Soluble Pesticide Protein, Cry1Ia.</title>
        <authorList>
            <person name="Varani A.M."/>
            <person name="Lemos M.V."/>
            <person name="Fernandes C.C."/>
            <person name="Lemos E.G."/>
            <person name="Alves E.C."/>
            <person name="Desiderio J.A."/>
        </authorList>
    </citation>
    <scope>NUCLEOTIDE SEQUENCE [LARGE SCALE GENOMIC DNA]</scope>
    <source>
        <strain evidence="1 2">T01-328</strain>
    </source>
</reference>
<organism evidence="1 2">
    <name type="scientific">Bacillus thuringiensis T01-328</name>
    <dbReference type="NCBI Taxonomy" id="1324966"/>
    <lineage>
        <taxon>Bacteria</taxon>
        <taxon>Bacillati</taxon>
        <taxon>Bacillota</taxon>
        <taxon>Bacilli</taxon>
        <taxon>Bacillales</taxon>
        <taxon>Bacillaceae</taxon>
        <taxon>Bacillus</taxon>
        <taxon>Bacillus cereus group</taxon>
    </lineage>
</organism>
<dbReference type="Proteomes" id="UP000013487">
    <property type="component" value="Unassembled WGS sequence"/>
</dbReference>
<protein>
    <submittedName>
        <fullName evidence="1">Uncharacterized protein</fullName>
    </submittedName>
</protein>
<proteinExistence type="predicted"/>